<evidence type="ECO:0000256" key="6">
    <source>
        <dbReference type="SAM" id="Phobius"/>
    </source>
</evidence>
<feature type="transmembrane region" description="Helical" evidence="6">
    <location>
        <begin position="138"/>
        <end position="158"/>
    </location>
</feature>
<dbReference type="PANTHER" id="PTHR42770:SF16">
    <property type="entry name" value="AMINO ACID PERMEASE"/>
    <property type="match status" value="1"/>
</dbReference>
<evidence type="ECO:0000256" key="2">
    <source>
        <dbReference type="ARBA" id="ARBA00022475"/>
    </source>
</evidence>
<comment type="subcellular location">
    <subcellularLocation>
        <location evidence="1">Cell membrane</location>
        <topology evidence="1">Multi-pass membrane protein</topology>
    </subcellularLocation>
</comment>
<feature type="transmembrane region" description="Helical" evidence="6">
    <location>
        <begin position="427"/>
        <end position="445"/>
    </location>
</feature>
<evidence type="ECO:0000313" key="8">
    <source>
        <dbReference type="Proteomes" id="UP000199103"/>
    </source>
</evidence>
<feature type="transmembrane region" description="Helical" evidence="6">
    <location>
        <begin position="30"/>
        <end position="50"/>
    </location>
</feature>
<gene>
    <name evidence="7" type="ORF">SAMN04489812_1110</name>
</gene>
<dbReference type="InterPro" id="IPR002293">
    <property type="entry name" value="AA/rel_permease1"/>
</dbReference>
<name>A0A1H1Q1W3_9ACTN</name>
<keyword evidence="2" id="KW-1003">Cell membrane</keyword>
<feature type="transmembrane region" description="Helical" evidence="6">
    <location>
        <begin position="402"/>
        <end position="421"/>
    </location>
</feature>
<keyword evidence="3 6" id="KW-0812">Transmembrane</keyword>
<dbReference type="PIRSF" id="PIRSF006060">
    <property type="entry name" value="AA_transporter"/>
    <property type="match status" value="1"/>
</dbReference>
<dbReference type="Gene3D" id="1.20.1740.10">
    <property type="entry name" value="Amino acid/polyamine transporter I"/>
    <property type="match status" value="1"/>
</dbReference>
<dbReference type="STRING" id="630515.SAMN04489812_1110"/>
<organism evidence="7 8">
    <name type="scientific">Microlunatus soli</name>
    <dbReference type="NCBI Taxonomy" id="630515"/>
    <lineage>
        <taxon>Bacteria</taxon>
        <taxon>Bacillati</taxon>
        <taxon>Actinomycetota</taxon>
        <taxon>Actinomycetes</taxon>
        <taxon>Propionibacteriales</taxon>
        <taxon>Propionibacteriaceae</taxon>
        <taxon>Microlunatus</taxon>
    </lineage>
</organism>
<evidence type="ECO:0000256" key="4">
    <source>
        <dbReference type="ARBA" id="ARBA00022989"/>
    </source>
</evidence>
<keyword evidence="8" id="KW-1185">Reference proteome</keyword>
<dbReference type="Pfam" id="PF13520">
    <property type="entry name" value="AA_permease_2"/>
    <property type="match status" value="1"/>
</dbReference>
<proteinExistence type="predicted"/>
<feature type="transmembrane region" description="Helical" evidence="6">
    <location>
        <begin position="56"/>
        <end position="77"/>
    </location>
</feature>
<accession>A0A1H1Q1W3</accession>
<dbReference type="InterPro" id="IPR050367">
    <property type="entry name" value="APC_superfamily"/>
</dbReference>
<sequence length="473" mass="50983">MADQQSAGSGDLAEFGYKQELNRRLSTVDLLIYGLVFMVPIAPWAIYGTVFNEAKGMVPLVYIIGLVAMIFTALSYAQMSRAFPIAGSVYSYVGRGIHPKLGFIAGWTILLDYLLVPTLLYVFAAESMSGIFPVLPKFVWIVVFLVINTLINYIGISFTAVVNRLFLAAELIFIVIFVIMAVVAIAHGLDGATFTTKPVFNPDQFSLPLVGTALSIAVLSFLGFDGIATLSEESKGGHRSAGIAMILGLFLVATFFISQTWLAGMLIPDTTSFPEDKAGNAFFDIVARVSSHGWQVAFLAMNALAVGIANAVAAQSATSRLLFSMSRDGQLPRFLAHINAKNKVPERAILLVGAITLVLGLFFVGQIGLISSLVNFGALTSFLLLHLSVIIYFGVRRRSANVVLHWVVPIIGFCIIGFVLWNAEPAAKIGGIVWLIIGLLVLVYYSRRGIGILPEHSANVAAQDPDGAAQDKE</sequence>
<reference evidence="7 8" key="1">
    <citation type="submission" date="2016-10" db="EMBL/GenBank/DDBJ databases">
        <authorList>
            <person name="de Groot N.N."/>
        </authorList>
    </citation>
    <scope>NUCLEOTIDE SEQUENCE [LARGE SCALE GENOMIC DNA]</scope>
    <source>
        <strain evidence="7 8">DSM 21800</strain>
    </source>
</reference>
<feature type="transmembrane region" description="Helical" evidence="6">
    <location>
        <begin position="348"/>
        <end position="370"/>
    </location>
</feature>
<feature type="transmembrane region" description="Helical" evidence="6">
    <location>
        <begin position="101"/>
        <end position="123"/>
    </location>
</feature>
<dbReference type="Proteomes" id="UP000199103">
    <property type="component" value="Chromosome I"/>
</dbReference>
<dbReference type="EMBL" id="LT629772">
    <property type="protein sequence ID" value="SDS17458.1"/>
    <property type="molecule type" value="Genomic_DNA"/>
</dbReference>
<dbReference type="OrthoDB" id="9762947at2"/>
<feature type="transmembrane region" description="Helical" evidence="6">
    <location>
        <begin position="296"/>
        <end position="317"/>
    </location>
</feature>
<dbReference type="RefSeq" id="WP_091521119.1">
    <property type="nucleotide sequence ID" value="NZ_LT629772.1"/>
</dbReference>
<feature type="transmembrane region" description="Helical" evidence="6">
    <location>
        <begin position="165"/>
        <end position="189"/>
    </location>
</feature>
<keyword evidence="4 6" id="KW-1133">Transmembrane helix</keyword>
<evidence type="ECO:0000256" key="3">
    <source>
        <dbReference type="ARBA" id="ARBA00022692"/>
    </source>
</evidence>
<evidence type="ECO:0000313" key="7">
    <source>
        <dbReference type="EMBL" id="SDS17458.1"/>
    </source>
</evidence>
<feature type="transmembrane region" description="Helical" evidence="6">
    <location>
        <begin position="242"/>
        <end position="267"/>
    </location>
</feature>
<dbReference type="GO" id="GO:0022857">
    <property type="term" value="F:transmembrane transporter activity"/>
    <property type="evidence" value="ECO:0007669"/>
    <property type="project" value="InterPro"/>
</dbReference>
<evidence type="ECO:0000256" key="5">
    <source>
        <dbReference type="ARBA" id="ARBA00023136"/>
    </source>
</evidence>
<evidence type="ECO:0000256" key="1">
    <source>
        <dbReference type="ARBA" id="ARBA00004651"/>
    </source>
</evidence>
<dbReference type="GO" id="GO:0005886">
    <property type="term" value="C:plasma membrane"/>
    <property type="evidence" value="ECO:0007669"/>
    <property type="project" value="UniProtKB-SubCell"/>
</dbReference>
<dbReference type="AlphaFoldDB" id="A0A1H1Q1W3"/>
<dbReference type="PANTHER" id="PTHR42770">
    <property type="entry name" value="AMINO ACID TRANSPORTER-RELATED"/>
    <property type="match status" value="1"/>
</dbReference>
<feature type="transmembrane region" description="Helical" evidence="6">
    <location>
        <begin position="376"/>
        <end position="395"/>
    </location>
</feature>
<protein>
    <submittedName>
        <fullName evidence="7">Amino acid transporter</fullName>
    </submittedName>
</protein>
<keyword evidence="5 6" id="KW-0472">Membrane</keyword>
<feature type="transmembrane region" description="Helical" evidence="6">
    <location>
        <begin position="209"/>
        <end position="230"/>
    </location>
</feature>